<dbReference type="InterPro" id="IPR022867">
    <property type="entry name" value="MsrP"/>
</dbReference>
<comment type="similarity">
    <text evidence="5">Belongs to the MsrP family.</text>
</comment>
<dbReference type="InterPro" id="IPR000572">
    <property type="entry name" value="OxRdtase_Mopterin-bd_dom"/>
</dbReference>
<dbReference type="Gene3D" id="3.90.420.10">
    <property type="entry name" value="Oxidoreductase, molybdopterin-binding domain"/>
    <property type="match status" value="1"/>
</dbReference>
<dbReference type="RefSeq" id="WP_088522357.1">
    <property type="nucleotide sequence ID" value="NZ_FYDG01000020.1"/>
</dbReference>
<gene>
    <name evidence="5" type="primary">msrP</name>
    <name evidence="7" type="ORF">SAMN06265338_1201</name>
</gene>
<dbReference type="EC" id="1.8.5.-" evidence="5"/>
<evidence type="ECO:0000256" key="2">
    <source>
        <dbReference type="ARBA" id="ARBA00022723"/>
    </source>
</evidence>
<dbReference type="OrthoDB" id="9795587at2"/>
<comment type="cofactor">
    <cofactor evidence="5">
        <name>Mo-molybdopterin</name>
        <dbReference type="ChEBI" id="CHEBI:71302"/>
    </cofactor>
    <text evidence="5">Binds 1 Mo-molybdopterin (Mo-MPT) cofactor per subunit.</text>
</comment>
<dbReference type="Proteomes" id="UP000198418">
    <property type="component" value="Unassembled WGS sequence"/>
</dbReference>
<evidence type="ECO:0000256" key="3">
    <source>
        <dbReference type="ARBA" id="ARBA00022729"/>
    </source>
</evidence>
<keyword evidence="1 5" id="KW-0500">Molybdenum</keyword>
<evidence type="ECO:0000256" key="4">
    <source>
        <dbReference type="ARBA" id="ARBA00023002"/>
    </source>
</evidence>
<dbReference type="InterPro" id="IPR036374">
    <property type="entry name" value="OxRdtase_Mopterin-bd_sf"/>
</dbReference>
<comment type="function">
    <text evidence="5">Part of the MsrPQ system that repairs oxidized periplasmic proteins containing methionine sulfoxide residues (Met-O), using respiratory chain electrons. Thus protects these proteins from oxidative-stress damage caused by reactive species of oxygen and chlorine generated by the host defense mechanisms. MsrPQ is essential for the maintenance of envelope integrity under bleach stress, rescuing a wide series of structurally unrelated periplasmic proteins from methionine oxidation. The catalytic subunit MsrP is non-stereospecific, being able to reduce both (R-) and (S-) diastereoisomers of methionine sulfoxide.</text>
</comment>
<sequence length="307" mass="34347">MLIRILSDRPAASSEITPQSIWLRRRDFLGAGAALGLGLAPAFAAPSPYSTDEKPNSLSDITGYNNFYEFGVDKSDPAARAGALKTKPWTLRIDGLVEKPADYALEDFLKPFALEERIYRMRCVEGWSMVIPWLGFPLAEALKRAKPTSAAKYVAFETLYRPEEMPGTRGFPRIIPWPYREGLRLDEAMHPLTLLAAGLYGAPLPNQNGAPLRLVVPWKYGFKGVKSIVRMTLVAEQPQTSWNMIASDEYGFFANVNPQVDHPRWSQATERRIGEGGFFAKRRPTLMFNGYDSVASLYSGMDLKANY</sequence>
<dbReference type="AlphaFoldDB" id="A0A212SAF9"/>
<organism evidence="7 8">
    <name type="scientific">Rhodoblastus acidophilus</name>
    <name type="common">Rhodopseudomonas acidophila</name>
    <dbReference type="NCBI Taxonomy" id="1074"/>
    <lineage>
        <taxon>Bacteria</taxon>
        <taxon>Pseudomonadati</taxon>
        <taxon>Pseudomonadota</taxon>
        <taxon>Alphaproteobacteria</taxon>
        <taxon>Hyphomicrobiales</taxon>
        <taxon>Rhodoblastaceae</taxon>
        <taxon>Rhodoblastus</taxon>
    </lineage>
</organism>
<dbReference type="GO" id="GO:0030091">
    <property type="term" value="P:protein repair"/>
    <property type="evidence" value="ECO:0007669"/>
    <property type="project" value="UniProtKB-UniRule"/>
</dbReference>
<feature type="binding site" evidence="5">
    <location>
        <position position="65"/>
    </location>
    <ligand>
        <name>Mo-molybdopterin</name>
        <dbReference type="ChEBI" id="CHEBI:71302"/>
    </ligand>
</feature>
<accession>A0A212SAF9</accession>
<keyword evidence="3 5" id="KW-0732">Signal</keyword>
<comment type="subunit">
    <text evidence="5">Heterodimer of a catalytic subunit (MsrP) and a heme-binding subunit (MsrQ).</text>
</comment>
<reference evidence="8" key="1">
    <citation type="submission" date="2017-06" db="EMBL/GenBank/DDBJ databases">
        <authorList>
            <person name="Varghese N."/>
            <person name="Submissions S."/>
        </authorList>
    </citation>
    <scope>NUCLEOTIDE SEQUENCE [LARGE SCALE GENOMIC DNA]</scope>
    <source>
        <strain evidence="8">DSM 137</strain>
    </source>
</reference>
<feature type="binding site" evidence="5">
    <location>
        <position position="123"/>
    </location>
    <ligand>
        <name>Mo-molybdopterin</name>
        <dbReference type="ChEBI" id="CHEBI:71302"/>
    </ligand>
    <ligandPart>
        <name>Mo</name>
        <dbReference type="ChEBI" id="CHEBI:28685"/>
    </ligandPart>
</feature>
<protein>
    <recommendedName>
        <fullName evidence="5">Protein-methionine-sulfoxide reductase catalytic subunit MsrP</fullName>
        <ecNumber evidence="5">1.8.5.-</ecNumber>
    </recommendedName>
</protein>
<feature type="domain" description="Oxidoreductase molybdopterin-binding" evidence="6">
    <location>
        <begin position="85"/>
        <end position="242"/>
    </location>
</feature>
<keyword evidence="4 5" id="KW-0560">Oxidoreductase</keyword>
<feature type="binding site" evidence="5">
    <location>
        <position position="213"/>
    </location>
    <ligand>
        <name>Mo-molybdopterin</name>
        <dbReference type="ChEBI" id="CHEBI:71302"/>
    </ligand>
</feature>
<dbReference type="Pfam" id="PF00174">
    <property type="entry name" value="Oxidored_molyb"/>
    <property type="match status" value="1"/>
</dbReference>
<keyword evidence="2 5" id="KW-0479">Metal-binding</keyword>
<evidence type="ECO:0000313" key="8">
    <source>
        <dbReference type="Proteomes" id="UP000198418"/>
    </source>
</evidence>
<evidence type="ECO:0000313" key="7">
    <source>
        <dbReference type="EMBL" id="SNB82369.1"/>
    </source>
</evidence>
<comment type="catalytic activity">
    <reaction evidence="5">
        <text>L-methionyl-[protein] + a quinone + H2O = L-methionyl-(R)-S-oxide-[protein] + a quinol</text>
        <dbReference type="Rhea" id="RHEA:51296"/>
        <dbReference type="Rhea" id="RHEA-COMP:12313"/>
        <dbReference type="Rhea" id="RHEA-COMP:12314"/>
        <dbReference type="ChEBI" id="CHEBI:15377"/>
        <dbReference type="ChEBI" id="CHEBI:16044"/>
        <dbReference type="ChEBI" id="CHEBI:24646"/>
        <dbReference type="ChEBI" id="CHEBI:45764"/>
        <dbReference type="ChEBI" id="CHEBI:132124"/>
    </reaction>
</comment>
<comment type="catalytic activity">
    <reaction evidence="5">
        <text>L-methionyl-[protein] + a quinone + H2O = L-methionyl-(S)-S-oxide-[protein] + a quinol</text>
        <dbReference type="Rhea" id="RHEA:51292"/>
        <dbReference type="Rhea" id="RHEA-COMP:12313"/>
        <dbReference type="Rhea" id="RHEA-COMP:12315"/>
        <dbReference type="ChEBI" id="CHEBI:15377"/>
        <dbReference type="ChEBI" id="CHEBI:16044"/>
        <dbReference type="ChEBI" id="CHEBI:24646"/>
        <dbReference type="ChEBI" id="CHEBI:44120"/>
        <dbReference type="ChEBI" id="CHEBI:132124"/>
    </reaction>
</comment>
<proteinExistence type="inferred from homology"/>
<feature type="binding site" evidence="5">
    <location>
        <begin position="68"/>
        <end position="69"/>
    </location>
    <ligand>
        <name>Mo-molybdopterin</name>
        <dbReference type="ChEBI" id="CHEBI:71302"/>
    </ligand>
</feature>
<feature type="binding site" evidence="5">
    <location>
        <position position="158"/>
    </location>
    <ligand>
        <name>Mo-molybdopterin</name>
        <dbReference type="ChEBI" id="CHEBI:71302"/>
    </ligand>
</feature>
<dbReference type="SUPFAM" id="SSF56524">
    <property type="entry name" value="Oxidoreductase molybdopterin-binding domain"/>
    <property type="match status" value="1"/>
</dbReference>
<feature type="binding site" evidence="5">
    <location>
        <begin position="224"/>
        <end position="226"/>
    </location>
    <ligand>
        <name>Mo-molybdopterin</name>
        <dbReference type="ChEBI" id="CHEBI:71302"/>
    </ligand>
</feature>
<evidence type="ECO:0000256" key="1">
    <source>
        <dbReference type="ARBA" id="ARBA00022505"/>
    </source>
</evidence>
<keyword evidence="8" id="KW-1185">Reference proteome</keyword>
<dbReference type="GO" id="GO:0046872">
    <property type="term" value="F:metal ion binding"/>
    <property type="evidence" value="ECO:0007669"/>
    <property type="project" value="UniProtKB-KW"/>
</dbReference>
<name>A0A212SAF9_RHOAC</name>
<dbReference type="GO" id="GO:0016672">
    <property type="term" value="F:oxidoreductase activity, acting on a sulfur group of donors, quinone or similar compound as acceptor"/>
    <property type="evidence" value="ECO:0007669"/>
    <property type="project" value="UniProtKB-UniRule"/>
</dbReference>
<dbReference type="NCBIfam" id="NF003767">
    <property type="entry name" value="PRK05363.1"/>
    <property type="match status" value="1"/>
</dbReference>
<dbReference type="PANTHER" id="PTHR43032">
    <property type="entry name" value="PROTEIN-METHIONINE-SULFOXIDE REDUCTASE"/>
    <property type="match status" value="1"/>
</dbReference>
<dbReference type="PANTHER" id="PTHR43032:SF3">
    <property type="entry name" value="PROTEIN-METHIONINE-SULFOXIDE REDUCTASE CATALYTIC SUBUNIT MSRP"/>
    <property type="match status" value="1"/>
</dbReference>
<evidence type="ECO:0000259" key="6">
    <source>
        <dbReference type="Pfam" id="PF00174"/>
    </source>
</evidence>
<evidence type="ECO:0000256" key="5">
    <source>
        <dbReference type="HAMAP-Rule" id="MF_01206"/>
    </source>
</evidence>
<dbReference type="HAMAP" id="MF_01206">
    <property type="entry name" value="MsrP"/>
    <property type="match status" value="1"/>
</dbReference>
<dbReference type="GO" id="GO:0043546">
    <property type="term" value="F:molybdopterin cofactor binding"/>
    <property type="evidence" value="ECO:0007669"/>
    <property type="project" value="UniProtKB-UniRule"/>
</dbReference>
<feature type="binding site" evidence="5">
    <location>
        <position position="208"/>
    </location>
    <ligand>
        <name>Mo-molybdopterin</name>
        <dbReference type="ChEBI" id="CHEBI:71302"/>
    </ligand>
</feature>
<dbReference type="EMBL" id="FYDG01000020">
    <property type="protein sequence ID" value="SNB82369.1"/>
    <property type="molecule type" value="Genomic_DNA"/>
</dbReference>